<dbReference type="Gene3D" id="1.10.10.10">
    <property type="entry name" value="Winged helix-like DNA-binding domain superfamily/Winged helix DNA-binding domain"/>
    <property type="match status" value="1"/>
</dbReference>
<proteinExistence type="predicted"/>
<keyword evidence="6" id="KW-1185">Reference proteome</keyword>
<keyword evidence="1" id="KW-0805">Transcription regulation</keyword>
<keyword evidence="3" id="KW-0804">Transcription</keyword>
<feature type="domain" description="HTH gntR-type" evidence="4">
    <location>
        <begin position="33"/>
        <end position="101"/>
    </location>
</feature>
<gene>
    <name evidence="5" type="primary">dasR</name>
    <name evidence="5" type="ORF">GARC_2508</name>
</gene>
<dbReference type="EMBL" id="BAEO01000031">
    <property type="protein sequence ID" value="GAC19474.1"/>
    <property type="molecule type" value="Genomic_DNA"/>
</dbReference>
<organism evidence="5 6">
    <name type="scientific">Paraglaciecola arctica BSs20135</name>
    <dbReference type="NCBI Taxonomy" id="493475"/>
    <lineage>
        <taxon>Bacteria</taxon>
        <taxon>Pseudomonadati</taxon>
        <taxon>Pseudomonadota</taxon>
        <taxon>Gammaproteobacteria</taxon>
        <taxon>Alteromonadales</taxon>
        <taxon>Alteromonadaceae</taxon>
        <taxon>Paraglaciecola</taxon>
    </lineage>
</organism>
<accession>K6XFQ7</accession>
<name>K6XFQ7_9ALTE</name>
<evidence type="ECO:0000256" key="3">
    <source>
        <dbReference type="ARBA" id="ARBA00023163"/>
    </source>
</evidence>
<keyword evidence="2" id="KW-0238">DNA-binding</keyword>
<evidence type="ECO:0000313" key="6">
    <source>
        <dbReference type="Proteomes" id="UP000006327"/>
    </source>
</evidence>
<dbReference type="GO" id="GO:0003700">
    <property type="term" value="F:DNA-binding transcription factor activity"/>
    <property type="evidence" value="ECO:0007669"/>
    <property type="project" value="InterPro"/>
</dbReference>
<dbReference type="Pfam" id="PF07702">
    <property type="entry name" value="UTRA"/>
    <property type="match status" value="1"/>
</dbReference>
<dbReference type="InterPro" id="IPR036388">
    <property type="entry name" value="WH-like_DNA-bd_sf"/>
</dbReference>
<dbReference type="AlphaFoldDB" id="K6XFQ7"/>
<dbReference type="SUPFAM" id="SSF64288">
    <property type="entry name" value="Chorismate lyase-like"/>
    <property type="match status" value="1"/>
</dbReference>
<comment type="caution">
    <text evidence="5">The sequence shown here is derived from an EMBL/GenBank/DDBJ whole genome shotgun (WGS) entry which is preliminary data.</text>
</comment>
<dbReference type="GO" id="GO:0045892">
    <property type="term" value="P:negative regulation of DNA-templated transcription"/>
    <property type="evidence" value="ECO:0007669"/>
    <property type="project" value="TreeGrafter"/>
</dbReference>
<dbReference type="PROSITE" id="PS50949">
    <property type="entry name" value="HTH_GNTR"/>
    <property type="match status" value="1"/>
</dbReference>
<dbReference type="Pfam" id="PF00392">
    <property type="entry name" value="GntR"/>
    <property type="match status" value="1"/>
</dbReference>
<dbReference type="SUPFAM" id="SSF46785">
    <property type="entry name" value="Winged helix' DNA-binding domain"/>
    <property type="match status" value="1"/>
</dbReference>
<dbReference type="eggNOG" id="COG2188">
    <property type="taxonomic scope" value="Bacteria"/>
</dbReference>
<dbReference type="PRINTS" id="PR00035">
    <property type="entry name" value="HTHGNTR"/>
</dbReference>
<dbReference type="SMART" id="SM00345">
    <property type="entry name" value="HTH_GNTR"/>
    <property type="match status" value="1"/>
</dbReference>
<dbReference type="InterPro" id="IPR050679">
    <property type="entry name" value="Bact_HTH_transcr_reg"/>
</dbReference>
<evidence type="ECO:0000256" key="2">
    <source>
        <dbReference type="ARBA" id="ARBA00023125"/>
    </source>
</evidence>
<evidence type="ECO:0000313" key="5">
    <source>
        <dbReference type="EMBL" id="GAC19474.1"/>
    </source>
</evidence>
<evidence type="ECO:0000256" key="1">
    <source>
        <dbReference type="ARBA" id="ARBA00023015"/>
    </source>
</evidence>
<dbReference type="InterPro" id="IPR028978">
    <property type="entry name" value="Chorismate_lyase_/UTRA_dom_sf"/>
</dbReference>
<evidence type="ECO:0000259" key="4">
    <source>
        <dbReference type="PROSITE" id="PS50949"/>
    </source>
</evidence>
<protein>
    <submittedName>
        <fullName evidence="5">HTH-type transcriptional repressor dasR</fullName>
    </submittedName>
</protein>
<dbReference type="STRING" id="493475.GARC_2508"/>
<dbReference type="PANTHER" id="PTHR44846">
    <property type="entry name" value="MANNOSYL-D-GLYCERATE TRANSPORT/METABOLISM SYSTEM REPRESSOR MNGR-RELATED"/>
    <property type="match status" value="1"/>
</dbReference>
<dbReference type="InterPro" id="IPR011663">
    <property type="entry name" value="UTRA"/>
</dbReference>
<reference evidence="5 6" key="1">
    <citation type="journal article" date="2017" name="Antonie Van Leeuwenhoek">
        <title>Rhizobium rhizosphaerae sp. nov., a novel species isolated from rice rhizosphere.</title>
        <authorList>
            <person name="Zhao J.J."/>
            <person name="Zhang J."/>
            <person name="Zhang R.J."/>
            <person name="Zhang C.W."/>
            <person name="Yin H.Q."/>
            <person name="Zhang X.X."/>
        </authorList>
    </citation>
    <scope>NUCLEOTIDE SEQUENCE [LARGE SCALE GENOMIC DNA]</scope>
    <source>
        <strain evidence="5 6">BSs20135</strain>
    </source>
</reference>
<dbReference type="InterPro" id="IPR036390">
    <property type="entry name" value="WH_DNA-bd_sf"/>
</dbReference>
<dbReference type="CDD" id="cd07377">
    <property type="entry name" value="WHTH_GntR"/>
    <property type="match status" value="1"/>
</dbReference>
<dbReference type="Proteomes" id="UP000006327">
    <property type="component" value="Unassembled WGS sequence"/>
</dbReference>
<dbReference type="InterPro" id="IPR000524">
    <property type="entry name" value="Tscrpt_reg_HTH_GntR"/>
</dbReference>
<dbReference type="SMART" id="SM00866">
    <property type="entry name" value="UTRA"/>
    <property type="match status" value="1"/>
</dbReference>
<dbReference type="Gene3D" id="3.40.1410.10">
    <property type="entry name" value="Chorismate lyase-like"/>
    <property type="match status" value="1"/>
</dbReference>
<sequence length="266" mass="29851">MLIHISKPYFKIKEMAIKDVLLNQIGSDWNSSSPLYQQLANDLRKLILDGKISSGESIPSERILCEKTDASRVTVRKAIDQLIMEGLLFRRQGSGTFISERIEHKGEDLSGFTAEMRNLGVDPSSIWLIKMHAEATTEEADTLKLSTSAQVCRLSRVRLSNEMPMGIENTIIPAQFLPDLDSLTDSLYHALQANNRAPCHGEQKVTASIASPTEAGLLSIKEGGPVLRIERYTFLEDNTPLEYTRSVYRGDKYVFTSKLQLFNQGW</sequence>
<dbReference type="GO" id="GO:0003677">
    <property type="term" value="F:DNA binding"/>
    <property type="evidence" value="ECO:0007669"/>
    <property type="project" value="UniProtKB-KW"/>
</dbReference>
<dbReference type="PANTHER" id="PTHR44846:SF1">
    <property type="entry name" value="MANNOSYL-D-GLYCERATE TRANSPORT_METABOLISM SYSTEM REPRESSOR MNGR-RELATED"/>
    <property type="match status" value="1"/>
</dbReference>